<name>A0A2P2QMB9_RHIMU</name>
<reference evidence="1" key="1">
    <citation type="submission" date="2018-02" db="EMBL/GenBank/DDBJ databases">
        <title>Rhizophora mucronata_Transcriptome.</title>
        <authorList>
            <person name="Meera S.P."/>
            <person name="Sreeshan A."/>
            <person name="Augustine A."/>
        </authorList>
    </citation>
    <scope>NUCLEOTIDE SEQUENCE</scope>
    <source>
        <tissue evidence="1">Leaf</tissue>
    </source>
</reference>
<accession>A0A2P2QMB9</accession>
<proteinExistence type="predicted"/>
<evidence type="ECO:0000313" key="1">
    <source>
        <dbReference type="EMBL" id="MBX68081.1"/>
    </source>
</evidence>
<organism evidence="1">
    <name type="scientific">Rhizophora mucronata</name>
    <name type="common">Asiatic mangrove</name>
    <dbReference type="NCBI Taxonomy" id="61149"/>
    <lineage>
        <taxon>Eukaryota</taxon>
        <taxon>Viridiplantae</taxon>
        <taxon>Streptophyta</taxon>
        <taxon>Embryophyta</taxon>
        <taxon>Tracheophyta</taxon>
        <taxon>Spermatophyta</taxon>
        <taxon>Magnoliopsida</taxon>
        <taxon>eudicotyledons</taxon>
        <taxon>Gunneridae</taxon>
        <taxon>Pentapetalae</taxon>
        <taxon>rosids</taxon>
        <taxon>fabids</taxon>
        <taxon>Malpighiales</taxon>
        <taxon>Rhizophoraceae</taxon>
        <taxon>Rhizophora</taxon>
    </lineage>
</organism>
<protein>
    <submittedName>
        <fullName evidence="1">Uncharacterized protein</fullName>
    </submittedName>
</protein>
<sequence length="11" mass="1496">MDLYHWKHTQH</sequence>
<dbReference type="EMBL" id="GGEC01087597">
    <property type="protein sequence ID" value="MBX68081.1"/>
    <property type="molecule type" value="Transcribed_RNA"/>
</dbReference>